<dbReference type="Gene3D" id="1.10.150.20">
    <property type="entry name" value="5' to 3' exonuclease, C-terminal subdomain"/>
    <property type="match status" value="1"/>
</dbReference>
<dbReference type="GO" id="GO:0009378">
    <property type="term" value="F:four-way junction helicase activity"/>
    <property type="evidence" value="ECO:0007669"/>
    <property type="project" value="InterPro"/>
</dbReference>
<dbReference type="InterPro" id="IPR036267">
    <property type="entry name" value="RuvA_C_sf"/>
</dbReference>
<comment type="domain">
    <text evidence="6">Has three domains with a flexible linker between the domains II and III and assumes an 'L' shape. Domain III is highly mobile and contacts RuvB.</text>
</comment>
<comment type="similarity">
    <text evidence="6">Belongs to the RuvA family.</text>
</comment>
<keyword evidence="1 6" id="KW-0963">Cytoplasm</keyword>
<name>A0A8J6YN27_9PROT</name>
<feature type="domain" description="DNA helicase Holliday junction RuvA type" evidence="7">
    <location>
        <begin position="1"/>
        <end position="66"/>
    </location>
</feature>
<dbReference type="NCBIfam" id="TIGR00084">
    <property type="entry name" value="ruvA"/>
    <property type="match status" value="1"/>
</dbReference>
<dbReference type="Proteomes" id="UP000631034">
    <property type="component" value="Unassembled WGS sequence"/>
</dbReference>
<dbReference type="Gene3D" id="1.10.8.10">
    <property type="entry name" value="DNA helicase RuvA subunit, C-terminal domain"/>
    <property type="match status" value="1"/>
</dbReference>
<dbReference type="RefSeq" id="WP_192534868.1">
    <property type="nucleotide sequence ID" value="NZ_JACZHT010000007.1"/>
</dbReference>
<evidence type="ECO:0000256" key="2">
    <source>
        <dbReference type="ARBA" id="ARBA00022763"/>
    </source>
</evidence>
<dbReference type="HAMAP" id="MF_00031">
    <property type="entry name" value="DNA_HJ_migration_RuvA"/>
    <property type="match status" value="1"/>
</dbReference>
<evidence type="ECO:0000313" key="9">
    <source>
        <dbReference type="EMBL" id="MBE1237798.1"/>
    </source>
</evidence>
<feature type="region of interest" description="Domain III" evidence="6">
    <location>
        <begin position="163"/>
        <end position="223"/>
    </location>
</feature>
<dbReference type="GO" id="GO:0005524">
    <property type="term" value="F:ATP binding"/>
    <property type="evidence" value="ECO:0007669"/>
    <property type="project" value="InterPro"/>
</dbReference>
<sequence>MIALLRGRIHALGEDWVVIDTGGSSGGVGYLVHCSGRTLQALGRAGDEARLLVETHVREDAINLFGFSTETERDWFRLLFTVQGIGAKVALSLLSVLTPDALGRSIASGDRASLSRAPGVGPKLAARLCTELKEKAAALVLAVPVSAPSGDDVAPRPQTDDAPGAAARSDAVSALVNLGYPRMDAFDAVTRIAAALEDADGDGEITANSLIQQALRELGKGLL</sequence>
<dbReference type="GO" id="GO:0005737">
    <property type="term" value="C:cytoplasm"/>
    <property type="evidence" value="ECO:0007669"/>
    <property type="project" value="UniProtKB-SubCell"/>
</dbReference>
<evidence type="ECO:0000313" key="10">
    <source>
        <dbReference type="Proteomes" id="UP000631034"/>
    </source>
</evidence>
<keyword evidence="3 6" id="KW-0238">DNA-binding</keyword>
<accession>A0A8J6YN27</accession>
<gene>
    <name evidence="6 9" type="primary">ruvA</name>
    <name evidence="9" type="ORF">IHV25_09080</name>
</gene>
<organism evidence="9 10">
    <name type="scientific">Phaeovibrio sulfidiphilus</name>
    <dbReference type="NCBI Taxonomy" id="1220600"/>
    <lineage>
        <taxon>Bacteria</taxon>
        <taxon>Pseudomonadati</taxon>
        <taxon>Pseudomonadota</taxon>
        <taxon>Alphaproteobacteria</taxon>
        <taxon>Rhodospirillales</taxon>
        <taxon>Rhodospirillaceae</taxon>
        <taxon>Phaeovibrio</taxon>
    </lineage>
</organism>
<dbReference type="GO" id="GO:0000400">
    <property type="term" value="F:four-way junction DNA binding"/>
    <property type="evidence" value="ECO:0007669"/>
    <property type="project" value="UniProtKB-UniRule"/>
</dbReference>
<dbReference type="InterPro" id="IPR013849">
    <property type="entry name" value="DNA_helicase_Holl-junc_RuvA_I"/>
</dbReference>
<keyword evidence="4 6" id="KW-0233">DNA recombination</keyword>
<dbReference type="GO" id="GO:0048476">
    <property type="term" value="C:Holliday junction resolvase complex"/>
    <property type="evidence" value="ECO:0007669"/>
    <property type="project" value="UniProtKB-UniRule"/>
</dbReference>
<dbReference type="EMBL" id="JACZHT010000007">
    <property type="protein sequence ID" value="MBE1237798.1"/>
    <property type="molecule type" value="Genomic_DNA"/>
</dbReference>
<keyword evidence="5 6" id="KW-0234">DNA repair</keyword>
<dbReference type="Pfam" id="PF01330">
    <property type="entry name" value="RuvA_N"/>
    <property type="match status" value="1"/>
</dbReference>
<evidence type="ECO:0000256" key="3">
    <source>
        <dbReference type="ARBA" id="ARBA00023125"/>
    </source>
</evidence>
<dbReference type="Pfam" id="PF07499">
    <property type="entry name" value="RuvA_C"/>
    <property type="match status" value="1"/>
</dbReference>
<dbReference type="GO" id="GO:0006281">
    <property type="term" value="P:DNA repair"/>
    <property type="evidence" value="ECO:0007669"/>
    <property type="project" value="UniProtKB-UniRule"/>
</dbReference>
<dbReference type="InterPro" id="IPR010994">
    <property type="entry name" value="RuvA_2-like"/>
</dbReference>
<comment type="function">
    <text evidence="6">The RuvA-RuvB-RuvC complex processes Holliday junction (HJ) DNA during genetic recombination and DNA repair, while the RuvA-RuvB complex plays an important role in the rescue of blocked DNA replication forks via replication fork reversal (RFR). RuvA specifically binds to HJ cruciform DNA, conferring on it an open structure. The RuvB hexamer acts as an ATP-dependent pump, pulling dsDNA into and through the RuvAB complex. HJ branch migration allows RuvC to scan DNA until it finds its consensus sequence, where it cleaves and resolves the cruciform DNA.</text>
</comment>
<dbReference type="CDD" id="cd14332">
    <property type="entry name" value="UBA_RuvA_C"/>
    <property type="match status" value="1"/>
</dbReference>
<dbReference type="GO" id="GO:0006310">
    <property type="term" value="P:DNA recombination"/>
    <property type="evidence" value="ECO:0007669"/>
    <property type="project" value="UniProtKB-UniRule"/>
</dbReference>
<dbReference type="SUPFAM" id="SSF50249">
    <property type="entry name" value="Nucleic acid-binding proteins"/>
    <property type="match status" value="1"/>
</dbReference>
<comment type="caution">
    <text evidence="9">The sequence shown here is derived from an EMBL/GenBank/DDBJ whole genome shotgun (WGS) entry which is preliminary data.</text>
</comment>
<keyword evidence="10" id="KW-1185">Reference proteome</keyword>
<proteinExistence type="inferred from homology"/>
<keyword evidence="2 6" id="KW-0227">DNA damage</keyword>
<feature type="domain" description="Holliday junction DNA helicase RuvA C-terminal" evidence="8">
    <location>
        <begin position="167"/>
        <end position="218"/>
    </location>
</feature>
<dbReference type="SUPFAM" id="SSF47781">
    <property type="entry name" value="RuvA domain 2-like"/>
    <property type="match status" value="1"/>
</dbReference>
<dbReference type="InterPro" id="IPR011114">
    <property type="entry name" value="RuvA_C"/>
</dbReference>
<dbReference type="AlphaFoldDB" id="A0A8J6YN27"/>
<dbReference type="GO" id="GO:0009379">
    <property type="term" value="C:Holliday junction helicase complex"/>
    <property type="evidence" value="ECO:0007669"/>
    <property type="project" value="InterPro"/>
</dbReference>
<dbReference type="Pfam" id="PF14520">
    <property type="entry name" value="HHH_5"/>
    <property type="match status" value="1"/>
</dbReference>
<dbReference type="InterPro" id="IPR012340">
    <property type="entry name" value="NA-bd_OB-fold"/>
</dbReference>
<comment type="caution">
    <text evidence="6">Lacks conserved residue(s) required for the propagation of feature annotation.</text>
</comment>
<dbReference type="Gene3D" id="2.40.50.140">
    <property type="entry name" value="Nucleic acid-binding proteins"/>
    <property type="match status" value="1"/>
</dbReference>
<protein>
    <recommendedName>
        <fullName evidence="6">Holliday junction branch migration complex subunit RuvA</fullName>
    </recommendedName>
</protein>
<comment type="subunit">
    <text evidence="6">Homotetramer. Forms an RuvA(8)-RuvB(12)-Holliday junction (HJ) complex. HJ DNA is sandwiched between 2 RuvA tetramers; dsDNA enters through RuvA and exits via RuvB. An RuvB hexamer assembles on each DNA strand where it exits the tetramer. Each RuvB hexamer is contacted by two RuvA subunits (via domain III) on 2 adjacent RuvB subunits; this complex drives branch migration. In the full resolvosome a probable DNA-RuvA(4)-RuvB(12)-RuvC(2) complex forms which resolves the HJ.</text>
</comment>
<evidence type="ECO:0000259" key="7">
    <source>
        <dbReference type="Pfam" id="PF01330"/>
    </source>
</evidence>
<reference evidence="9" key="1">
    <citation type="submission" date="2020-10" db="EMBL/GenBank/DDBJ databases">
        <title>Genome sequence of the unusual species of purple photosynthetic bacteria, Phaeovibrio sulfidiphilus DSM 23193, type strain.</title>
        <authorList>
            <person name="Kyndt J.A."/>
            <person name="Meyer T.E."/>
        </authorList>
    </citation>
    <scope>NUCLEOTIDE SEQUENCE</scope>
    <source>
        <strain evidence="9">DSM 23193</strain>
    </source>
</reference>
<evidence type="ECO:0000259" key="8">
    <source>
        <dbReference type="Pfam" id="PF07499"/>
    </source>
</evidence>
<evidence type="ECO:0000256" key="4">
    <source>
        <dbReference type="ARBA" id="ARBA00023172"/>
    </source>
</evidence>
<dbReference type="SUPFAM" id="SSF46929">
    <property type="entry name" value="DNA helicase RuvA subunit, C-terminal domain"/>
    <property type="match status" value="1"/>
</dbReference>
<comment type="subcellular location">
    <subcellularLocation>
        <location evidence="6">Cytoplasm</location>
    </subcellularLocation>
</comment>
<evidence type="ECO:0000256" key="6">
    <source>
        <dbReference type="HAMAP-Rule" id="MF_00031"/>
    </source>
</evidence>
<evidence type="ECO:0000256" key="1">
    <source>
        <dbReference type="ARBA" id="ARBA00022490"/>
    </source>
</evidence>
<dbReference type="InterPro" id="IPR000085">
    <property type="entry name" value="RuvA"/>
</dbReference>
<evidence type="ECO:0000256" key="5">
    <source>
        <dbReference type="ARBA" id="ARBA00023204"/>
    </source>
</evidence>